<dbReference type="AlphaFoldDB" id="A0A653E6V8"/>
<keyword evidence="2" id="KW-0238">DNA-binding</keyword>
<proteinExistence type="predicted"/>
<keyword evidence="1" id="KW-0805">Transcription regulation</keyword>
<dbReference type="Gene3D" id="1.10.10.10">
    <property type="entry name" value="Winged helix-like DNA-binding domain superfamily/Winged helix DNA-binding domain"/>
    <property type="match status" value="1"/>
</dbReference>
<evidence type="ECO:0000259" key="4">
    <source>
        <dbReference type="PROSITE" id="PS50987"/>
    </source>
</evidence>
<protein>
    <submittedName>
        <fullName evidence="5">Transcriptional regulator</fullName>
    </submittedName>
</protein>
<reference evidence="5" key="1">
    <citation type="submission" date="2019-02" db="EMBL/GenBank/DDBJ databases">
        <authorList>
            <consortium name="Genoscope - CEA"/>
            <person name="William W."/>
        </authorList>
    </citation>
    <scope>NUCLEOTIDE SEQUENCE [LARGE SCALE GENOMIC DNA]</scope>
    <source>
        <strain evidence="5">YSy11</strain>
    </source>
</reference>
<evidence type="ECO:0000256" key="2">
    <source>
        <dbReference type="ARBA" id="ARBA00023125"/>
    </source>
</evidence>
<evidence type="ECO:0000256" key="3">
    <source>
        <dbReference type="ARBA" id="ARBA00023163"/>
    </source>
</evidence>
<gene>
    <name evidence="5" type="ORF">PMYSY11_2776</name>
</gene>
<dbReference type="EMBL" id="LR215729">
    <property type="protein sequence ID" value="VEV97821.1"/>
    <property type="molecule type" value="Genomic_DNA"/>
</dbReference>
<dbReference type="SUPFAM" id="SSF46785">
    <property type="entry name" value="Winged helix' DNA-binding domain"/>
    <property type="match status" value="1"/>
</dbReference>
<dbReference type="CDD" id="cd00090">
    <property type="entry name" value="HTH_ARSR"/>
    <property type="match status" value="1"/>
</dbReference>
<dbReference type="InterPro" id="IPR001845">
    <property type="entry name" value="HTH_ArsR_DNA-bd_dom"/>
</dbReference>
<organism evidence="5">
    <name type="scientific">Pseudomonas marincola</name>
    <dbReference type="NCBI Taxonomy" id="437900"/>
    <lineage>
        <taxon>Bacteria</taxon>
        <taxon>Pseudomonadati</taxon>
        <taxon>Pseudomonadota</taxon>
        <taxon>Gammaproteobacteria</taxon>
        <taxon>Pseudomonadales</taxon>
        <taxon>Pseudomonadaceae</taxon>
        <taxon>Pseudomonas</taxon>
    </lineage>
</organism>
<dbReference type="PROSITE" id="PS50987">
    <property type="entry name" value="HTH_ARSR_2"/>
    <property type="match status" value="1"/>
</dbReference>
<evidence type="ECO:0000313" key="5">
    <source>
        <dbReference type="EMBL" id="VEV97821.1"/>
    </source>
</evidence>
<keyword evidence="3" id="KW-0804">Transcription</keyword>
<dbReference type="InterPro" id="IPR036390">
    <property type="entry name" value="WH_DNA-bd_sf"/>
</dbReference>
<feature type="domain" description="HTH arsR-type" evidence="4">
    <location>
        <begin position="1"/>
        <end position="103"/>
    </location>
</feature>
<dbReference type="InterPro" id="IPR011991">
    <property type="entry name" value="ArsR-like_HTH"/>
</dbReference>
<dbReference type="GO" id="GO:0003677">
    <property type="term" value="F:DNA binding"/>
    <property type="evidence" value="ECO:0007669"/>
    <property type="project" value="UniProtKB-KW"/>
</dbReference>
<dbReference type="PANTHER" id="PTHR33154">
    <property type="entry name" value="TRANSCRIPTIONAL REGULATOR, ARSR FAMILY"/>
    <property type="match status" value="1"/>
</dbReference>
<sequence length="103" mass="11713">MQTAHIDHQEIIKALAHPVRRDILNWLKNPEEYFADQDHPLEIGVCAGKIDRLTGLSQSSVSAHLRTLQNAGLITSKKIGQWHFFKRDEAAIQAFLEELNNTL</sequence>
<dbReference type="Pfam" id="PF01022">
    <property type="entry name" value="HTH_5"/>
    <property type="match status" value="1"/>
</dbReference>
<evidence type="ECO:0000256" key="1">
    <source>
        <dbReference type="ARBA" id="ARBA00023015"/>
    </source>
</evidence>
<dbReference type="GO" id="GO:0003700">
    <property type="term" value="F:DNA-binding transcription factor activity"/>
    <property type="evidence" value="ECO:0007669"/>
    <property type="project" value="InterPro"/>
</dbReference>
<dbReference type="PANTHER" id="PTHR33154:SF33">
    <property type="entry name" value="TRANSCRIPTIONAL REPRESSOR SDPR"/>
    <property type="match status" value="1"/>
</dbReference>
<dbReference type="SMART" id="SM00418">
    <property type="entry name" value="HTH_ARSR"/>
    <property type="match status" value="1"/>
</dbReference>
<dbReference type="InterPro" id="IPR051081">
    <property type="entry name" value="HTH_MetalResp_TranReg"/>
</dbReference>
<dbReference type="RefSeq" id="WP_150548557.1">
    <property type="nucleotide sequence ID" value="NZ_LR215729.2"/>
</dbReference>
<dbReference type="InterPro" id="IPR036388">
    <property type="entry name" value="WH-like_DNA-bd_sf"/>
</dbReference>
<name>A0A653E6V8_9PSED</name>
<accession>A0A653E6V8</accession>